<proteinExistence type="inferred from homology"/>
<feature type="coiled-coil region" evidence="16">
    <location>
        <begin position="355"/>
        <end position="420"/>
    </location>
</feature>
<evidence type="ECO:0000256" key="15">
    <source>
        <dbReference type="ARBA" id="ARBA00051245"/>
    </source>
</evidence>
<comment type="similarity">
    <text evidence="2">Belongs to the CpsD/CapB family.</text>
</comment>
<dbReference type="AlphaFoldDB" id="A0AA96JXL4"/>
<feature type="transmembrane region" description="Helical" evidence="17">
    <location>
        <begin position="33"/>
        <end position="52"/>
    </location>
</feature>
<keyword evidence="7" id="KW-0808">Transferase</keyword>
<comment type="subcellular location">
    <subcellularLocation>
        <location evidence="1">Cell inner membrane</location>
        <topology evidence="1">Multi-pass membrane protein</topology>
    </subcellularLocation>
</comment>
<dbReference type="InterPro" id="IPR050445">
    <property type="entry name" value="Bact_polysacc_biosynth/exp"/>
</dbReference>
<dbReference type="CDD" id="cd05387">
    <property type="entry name" value="BY-kinase"/>
    <property type="match status" value="1"/>
</dbReference>
<feature type="domain" description="AAA" evidence="19">
    <location>
        <begin position="614"/>
        <end position="750"/>
    </location>
</feature>
<evidence type="ECO:0000259" key="19">
    <source>
        <dbReference type="Pfam" id="PF13614"/>
    </source>
</evidence>
<evidence type="ECO:0000256" key="17">
    <source>
        <dbReference type="SAM" id="Phobius"/>
    </source>
</evidence>
<feature type="domain" description="Polysaccharide chain length determinant N-terminal" evidence="18">
    <location>
        <begin position="29"/>
        <end position="106"/>
    </location>
</feature>
<evidence type="ECO:0000256" key="6">
    <source>
        <dbReference type="ARBA" id="ARBA00022519"/>
    </source>
</evidence>
<evidence type="ECO:0000256" key="4">
    <source>
        <dbReference type="ARBA" id="ARBA00011903"/>
    </source>
</evidence>
<comment type="similarity">
    <text evidence="3">Belongs to the etk/wzc family.</text>
</comment>
<dbReference type="GO" id="GO:0004713">
    <property type="term" value="F:protein tyrosine kinase activity"/>
    <property type="evidence" value="ECO:0007669"/>
    <property type="project" value="TreeGrafter"/>
</dbReference>
<reference evidence="20 21" key="1">
    <citation type="submission" date="2023-01" db="EMBL/GenBank/DDBJ databases">
        <title>Cultivation and genomic characterization of new, ubiquitous marine nitrite-oxidizing bacteria from the Nitrospirales.</title>
        <authorList>
            <person name="Mueller A.J."/>
            <person name="Daebeler A."/>
            <person name="Herbold C.W."/>
            <person name="Kirkegaard R.H."/>
            <person name="Daims H."/>
        </authorList>
    </citation>
    <scope>NUCLEOTIDE SEQUENCE [LARGE SCALE GENOMIC DNA]</scope>
    <source>
        <strain evidence="20 21">DK</strain>
    </source>
</reference>
<dbReference type="Pfam" id="PF02706">
    <property type="entry name" value="Wzz"/>
    <property type="match status" value="1"/>
</dbReference>
<evidence type="ECO:0000256" key="2">
    <source>
        <dbReference type="ARBA" id="ARBA00007316"/>
    </source>
</evidence>
<dbReference type="PANTHER" id="PTHR32309">
    <property type="entry name" value="TYROSINE-PROTEIN KINASE"/>
    <property type="match status" value="1"/>
</dbReference>
<keyword evidence="16" id="KW-0175">Coiled coil</keyword>
<dbReference type="PANTHER" id="PTHR32309:SF13">
    <property type="entry name" value="FERRIC ENTEROBACTIN TRANSPORT PROTEIN FEPE"/>
    <property type="match status" value="1"/>
</dbReference>
<protein>
    <recommendedName>
        <fullName evidence="4">non-specific protein-tyrosine kinase</fullName>
        <ecNumber evidence="4">2.7.10.2</ecNumber>
    </recommendedName>
</protein>
<evidence type="ECO:0000256" key="10">
    <source>
        <dbReference type="ARBA" id="ARBA00022777"/>
    </source>
</evidence>
<evidence type="ECO:0000256" key="1">
    <source>
        <dbReference type="ARBA" id="ARBA00004429"/>
    </source>
</evidence>
<organism evidence="20 21">
    <name type="scientific">Candidatus Nitrospira neomarina</name>
    <dbReference type="NCBI Taxonomy" id="3020899"/>
    <lineage>
        <taxon>Bacteria</taxon>
        <taxon>Pseudomonadati</taxon>
        <taxon>Nitrospirota</taxon>
        <taxon>Nitrospiria</taxon>
        <taxon>Nitrospirales</taxon>
        <taxon>Nitrospiraceae</taxon>
        <taxon>Nitrospira</taxon>
    </lineage>
</organism>
<dbReference type="EMBL" id="CP116968">
    <property type="protein sequence ID" value="WNM64032.1"/>
    <property type="molecule type" value="Genomic_DNA"/>
</dbReference>
<keyword evidence="13 17" id="KW-0472">Membrane</keyword>
<evidence type="ECO:0000256" key="5">
    <source>
        <dbReference type="ARBA" id="ARBA00022475"/>
    </source>
</evidence>
<dbReference type="Proteomes" id="UP001302494">
    <property type="component" value="Chromosome"/>
</dbReference>
<evidence type="ECO:0000313" key="20">
    <source>
        <dbReference type="EMBL" id="WNM64032.1"/>
    </source>
</evidence>
<evidence type="ECO:0000256" key="11">
    <source>
        <dbReference type="ARBA" id="ARBA00022840"/>
    </source>
</evidence>
<sequence>MAGTPTANTNTDPALLIQKYLKDFWDLAVRRKWLILSFLFLGIIVGGIVAWLKVDMYRSETVILIEQQRIPEKYVSSVVAGSTAERVATMTQQVLSRTNLQKVVDEFHLFSEAIKSDGYEVVTEGLRKNIRIQTKGNGGEIEAFTISFAHHDPMIAMKVTARLASHYIDENIKIREQFIEGAMEFLDQELVSAKEALDQKEKSLSEYKLKYLGELPGQLDVNLRTLDRLQLEKTQIQESLNSINSRLDLLQKSTHDYEAMAGALNEFENSPVIGEEVFSPDPLEKRIAELKKELTNMLGEYTAEYPDVISLKTQIKNIENQLKQKSELASFKKSPLKKDKSPGVEKNKPIFDPYLNELIGTREELKSQLVTLRDRLTKISAEMKVYEKRIESTPHHEQELLALERDYDNIQNHYQRLHENRINARISGNLDKRQKGERFRILDPANLPTKPEGVPREFLAAGGVGLGAGLGFGLAFLLDLFSPTFRRSEDAEVSLGLEMLATIPSFYMAYGKSMKMVASELETQKGANGKHLAFSQSVDSLLRNNTPNNGEVKGNGGTSGYRLGMSQGAFLPQLNLVTKWRPQSIVAEQYRVAATRLDLLDTSVSHQVVLVTSAMKGEGKTSTSANIAYTLARDLDEKTLLIDCDFKCPNLHGILNLNPEPGVAEYISGVEPLEACLQQIPDMPLWCMSVGNVGTYPVPLAKLQNLSTILEMMISRYRFIILDGPPVLPLADVNVLSGLAHIVLMVVRSGVTPKDAVQKAVEMIHHAGPTRLVLTDAWTQGVPYYVRQSYPIPYSLGIKG</sequence>
<evidence type="ECO:0000256" key="3">
    <source>
        <dbReference type="ARBA" id="ARBA00008883"/>
    </source>
</evidence>
<gene>
    <name evidence="20" type="ORF">PQG83_09825</name>
</gene>
<accession>A0AA96JXL4</accession>
<dbReference type="InterPro" id="IPR025669">
    <property type="entry name" value="AAA_dom"/>
</dbReference>
<dbReference type="Gene3D" id="3.40.50.300">
    <property type="entry name" value="P-loop containing nucleotide triphosphate hydrolases"/>
    <property type="match status" value="1"/>
</dbReference>
<dbReference type="InterPro" id="IPR005702">
    <property type="entry name" value="Wzc-like_C"/>
</dbReference>
<keyword evidence="9" id="KW-0547">Nucleotide-binding</keyword>
<dbReference type="InterPro" id="IPR003856">
    <property type="entry name" value="LPS_length_determ_N"/>
</dbReference>
<keyword evidence="14" id="KW-0829">Tyrosine-protein kinase</keyword>
<dbReference type="EC" id="2.7.10.2" evidence="4"/>
<dbReference type="RefSeq" id="WP_312748916.1">
    <property type="nucleotide sequence ID" value="NZ_CP116968.1"/>
</dbReference>
<evidence type="ECO:0000256" key="13">
    <source>
        <dbReference type="ARBA" id="ARBA00023136"/>
    </source>
</evidence>
<evidence type="ECO:0000313" key="21">
    <source>
        <dbReference type="Proteomes" id="UP001302494"/>
    </source>
</evidence>
<keyword evidence="10" id="KW-0418">Kinase</keyword>
<keyword evidence="11" id="KW-0067">ATP-binding</keyword>
<dbReference type="SUPFAM" id="SSF52540">
    <property type="entry name" value="P-loop containing nucleoside triphosphate hydrolases"/>
    <property type="match status" value="1"/>
</dbReference>
<evidence type="ECO:0000256" key="12">
    <source>
        <dbReference type="ARBA" id="ARBA00022989"/>
    </source>
</evidence>
<evidence type="ECO:0000256" key="7">
    <source>
        <dbReference type="ARBA" id="ARBA00022679"/>
    </source>
</evidence>
<dbReference type="KEGG" id="nneo:PQG83_09825"/>
<feature type="coiled-coil region" evidence="16">
    <location>
        <begin position="183"/>
        <end position="246"/>
    </location>
</feature>
<comment type="catalytic activity">
    <reaction evidence="15">
        <text>L-tyrosyl-[protein] + ATP = O-phospho-L-tyrosyl-[protein] + ADP + H(+)</text>
        <dbReference type="Rhea" id="RHEA:10596"/>
        <dbReference type="Rhea" id="RHEA-COMP:10136"/>
        <dbReference type="Rhea" id="RHEA-COMP:20101"/>
        <dbReference type="ChEBI" id="CHEBI:15378"/>
        <dbReference type="ChEBI" id="CHEBI:30616"/>
        <dbReference type="ChEBI" id="CHEBI:46858"/>
        <dbReference type="ChEBI" id="CHEBI:61978"/>
        <dbReference type="ChEBI" id="CHEBI:456216"/>
        <dbReference type="EC" id="2.7.10.2"/>
    </reaction>
</comment>
<evidence type="ECO:0000256" key="14">
    <source>
        <dbReference type="ARBA" id="ARBA00023137"/>
    </source>
</evidence>
<evidence type="ECO:0000256" key="8">
    <source>
        <dbReference type="ARBA" id="ARBA00022692"/>
    </source>
</evidence>
<keyword evidence="5" id="KW-1003">Cell membrane</keyword>
<keyword evidence="12 17" id="KW-1133">Transmembrane helix</keyword>
<dbReference type="GO" id="GO:0005886">
    <property type="term" value="C:plasma membrane"/>
    <property type="evidence" value="ECO:0007669"/>
    <property type="project" value="UniProtKB-SubCell"/>
</dbReference>
<keyword evidence="21" id="KW-1185">Reference proteome</keyword>
<dbReference type="Pfam" id="PF13614">
    <property type="entry name" value="AAA_31"/>
    <property type="match status" value="1"/>
</dbReference>
<keyword evidence="8 17" id="KW-0812">Transmembrane</keyword>
<evidence type="ECO:0000256" key="16">
    <source>
        <dbReference type="SAM" id="Coils"/>
    </source>
</evidence>
<evidence type="ECO:0000259" key="18">
    <source>
        <dbReference type="Pfam" id="PF02706"/>
    </source>
</evidence>
<evidence type="ECO:0000256" key="9">
    <source>
        <dbReference type="ARBA" id="ARBA00022741"/>
    </source>
</evidence>
<name>A0AA96JXL4_9BACT</name>
<dbReference type="InterPro" id="IPR027417">
    <property type="entry name" value="P-loop_NTPase"/>
</dbReference>
<keyword evidence="6" id="KW-0997">Cell inner membrane</keyword>